<evidence type="ECO:0000259" key="7">
    <source>
        <dbReference type="PROSITE" id="PS50011"/>
    </source>
</evidence>
<dbReference type="CDD" id="cd14014">
    <property type="entry name" value="STKc_PknB_like"/>
    <property type="match status" value="1"/>
</dbReference>
<feature type="region of interest" description="Disordered" evidence="6">
    <location>
        <begin position="433"/>
        <end position="459"/>
    </location>
</feature>
<dbReference type="PROSITE" id="PS00107">
    <property type="entry name" value="PROTEIN_KINASE_ATP"/>
    <property type="match status" value="1"/>
</dbReference>
<dbReference type="InterPro" id="IPR008271">
    <property type="entry name" value="Ser/Thr_kinase_AS"/>
</dbReference>
<dbReference type="AlphaFoldDB" id="A0A1P8W9U8"/>
<dbReference type="GO" id="GO:0004674">
    <property type="term" value="F:protein serine/threonine kinase activity"/>
    <property type="evidence" value="ECO:0007669"/>
    <property type="project" value="UniProtKB-EC"/>
</dbReference>
<dbReference type="Gene3D" id="1.10.510.10">
    <property type="entry name" value="Transferase(Phosphotransferase) domain 1"/>
    <property type="match status" value="1"/>
</dbReference>
<feature type="domain" description="Protein kinase" evidence="7">
    <location>
        <begin position="175"/>
        <end position="436"/>
    </location>
</feature>
<protein>
    <submittedName>
        <fullName evidence="8">Serine/threonine-protein kinase PknB</fullName>
        <ecNumber evidence="8">2.7.11.1</ecNumber>
    </submittedName>
</protein>
<evidence type="ECO:0000256" key="2">
    <source>
        <dbReference type="ARBA" id="ARBA00022741"/>
    </source>
</evidence>
<dbReference type="SMART" id="SM00220">
    <property type="entry name" value="S_TKc"/>
    <property type="match status" value="1"/>
</dbReference>
<evidence type="ECO:0000313" key="9">
    <source>
        <dbReference type="Proteomes" id="UP000187735"/>
    </source>
</evidence>
<evidence type="ECO:0000256" key="1">
    <source>
        <dbReference type="ARBA" id="ARBA00022679"/>
    </source>
</evidence>
<feature type="binding site" evidence="5">
    <location>
        <position position="204"/>
    </location>
    <ligand>
        <name>ATP</name>
        <dbReference type="ChEBI" id="CHEBI:30616"/>
    </ligand>
</feature>
<dbReference type="Pfam" id="PF13490">
    <property type="entry name" value="zf-HC2"/>
    <property type="match status" value="1"/>
</dbReference>
<gene>
    <name evidence="8" type="primary">pknB_2</name>
    <name evidence="8" type="ORF">Fuma_00414</name>
</gene>
<keyword evidence="9" id="KW-1185">Reference proteome</keyword>
<organism evidence="8 9">
    <name type="scientific">Fuerstiella marisgermanici</name>
    <dbReference type="NCBI Taxonomy" id="1891926"/>
    <lineage>
        <taxon>Bacteria</taxon>
        <taxon>Pseudomonadati</taxon>
        <taxon>Planctomycetota</taxon>
        <taxon>Planctomycetia</taxon>
        <taxon>Planctomycetales</taxon>
        <taxon>Planctomycetaceae</taxon>
        <taxon>Fuerstiella</taxon>
    </lineage>
</organism>
<dbReference type="PROSITE" id="PS50011">
    <property type="entry name" value="PROTEIN_KINASE_DOM"/>
    <property type="match status" value="1"/>
</dbReference>
<proteinExistence type="predicted"/>
<keyword evidence="4 5" id="KW-0067">ATP-binding</keyword>
<evidence type="ECO:0000256" key="6">
    <source>
        <dbReference type="SAM" id="MobiDB-lite"/>
    </source>
</evidence>
<dbReference type="SUPFAM" id="SSF56112">
    <property type="entry name" value="Protein kinase-like (PK-like)"/>
    <property type="match status" value="1"/>
</dbReference>
<dbReference type="KEGG" id="fmr:Fuma_00414"/>
<evidence type="ECO:0000313" key="8">
    <source>
        <dbReference type="EMBL" id="APZ90830.1"/>
    </source>
</evidence>
<dbReference type="PROSITE" id="PS00108">
    <property type="entry name" value="PROTEIN_KINASE_ST"/>
    <property type="match status" value="1"/>
</dbReference>
<dbReference type="STRING" id="1891926.Fuma_00414"/>
<dbReference type="EMBL" id="CP017641">
    <property type="protein sequence ID" value="APZ90830.1"/>
    <property type="molecule type" value="Genomic_DNA"/>
</dbReference>
<keyword evidence="2 5" id="KW-0547">Nucleotide-binding</keyword>
<dbReference type="InterPro" id="IPR000719">
    <property type="entry name" value="Prot_kinase_dom"/>
</dbReference>
<dbReference type="Proteomes" id="UP000187735">
    <property type="component" value="Chromosome"/>
</dbReference>
<dbReference type="Gene3D" id="1.10.10.1320">
    <property type="entry name" value="Anti-sigma factor, zinc-finger domain"/>
    <property type="match status" value="1"/>
</dbReference>
<evidence type="ECO:0000256" key="5">
    <source>
        <dbReference type="PROSITE-ProRule" id="PRU10141"/>
    </source>
</evidence>
<keyword evidence="1 8" id="KW-0808">Transferase</keyword>
<reference evidence="8 9" key="1">
    <citation type="journal article" date="2016" name="Front. Microbiol.">
        <title>Fuerstia marisgermanicae gen. nov., sp. nov., an Unusual Member of the Phylum Planctomycetes from the German Wadden Sea.</title>
        <authorList>
            <person name="Kohn T."/>
            <person name="Heuer A."/>
            <person name="Jogler M."/>
            <person name="Vollmers J."/>
            <person name="Boedeker C."/>
            <person name="Bunk B."/>
            <person name="Rast P."/>
            <person name="Borchert D."/>
            <person name="Glockner I."/>
            <person name="Freese H.M."/>
            <person name="Klenk H.P."/>
            <person name="Overmann J."/>
            <person name="Kaster A.K."/>
            <person name="Rohde M."/>
            <person name="Wiegand S."/>
            <person name="Jogler C."/>
        </authorList>
    </citation>
    <scope>NUCLEOTIDE SEQUENCE [LARGE SCALE GENOMIC DNA]</scope>
    <source>
        <strain evidence="8 9">NH11</strain>
    </source>
</reference>
<sequence length="577" mass="62044">MCNSQLPLAPLPQFIVGGVDRAKQDRGRVRHLVVGACQCKPPPGRRFARPTSALSFALGEVNHTWRPSTCHRIHETETLKLKMSCHPDHIPAYLDDLLSPQDEVALEQHLNVCDECRQRLADSAGSSDDWSSVATALRPDAFDEDVEPVNAAPAWPLALLGPTDDPRMLGRIGPFEVSGCVGVGGMGVVFKARDPALDRFVAVKVLSPNLAASENARIRFAREAKAAAAVVHDNVIAVYQVAEYQSLPYLVMPYLPGPSLEERLKRFGALAPLEALRVARQVAAGLQAAHAQGLIHRDIKPANILLSGDTERAVITDFGLARAVDDATLTRSGSLAGTPQFMAPEQARGEPTDSRSDLFSLGALLFAMLTGRPPVAELSGTETVRKVGHLPPPKLASLLDDVPGWLSQLVESLHAFDAAKRLPNAAAAEKRLTAAMPKASGTPLRRRDGTAASESKAAGTANMKRASVWAAGVAVALLSVWAVRLWWPPMEVGPPKDAVPVLQAVLSPPELDQLKRKHQHAAPVADGSMIIESTPVVETPVQSERQNVSPQVTDVDGRELDGLLQLIESDLERLENR</sequence>
<dbReference type="InterPro" id="IPR027383">
    <property type="entry name" value="Znf_put"/>
</dbReference>
<accession>A0A1P8W9U8</accession>
<dbReference type="GO" id="GO:0005524">
    <property type="term" value="F:ATP binding"/>
    <property type="evidence" value="ECO:0007669"/>
    <property type="project" value="UniProtKB-UniRule"/>
</dbReference>
<keyword evidence="3 8" id="KW-0418">Kinase</keyword>
<dbReference type="InterPro" id="IPR011009">
    <property type="entry name" value="Kinase-like_dom_sf"/>
</dbReference>
<dbReference type="PANTHER" id="PTHR43289">
    <property type="entry name" value="MITOGEN-ACTIVATED PROTEIN KINASE KINASE KINASE 20-RELATED"/>
    <property type="match status" value="1"/>
</dbReference>
<dbReference type="Pfam" id="PF00069">
    <property type="entry name" value="Pkinase"/>
    <property type="match status" value="1"/>
</dbReference>
<dbReference type="InterPro" id="IPR017441">
    <property type="entry name" value="Protein_kinase_ATP_BS"/>
</dbReference>
<dbReference type="InterPro" id="IPR041916">
    <property type="entry name" value="Anti_sigma_zinc_sf"/>
</dbReference>
<evidence type="ECO:0000256" key="4">
    <source>
        <dbReference type="ARBA" id="ARBA00022840"/>
    </source>
</evidence>
<dbReference type="PANTHER" id="PTHR43289:SF6">
    <property type="entry name" value="SERINE_THREONINE-PROTEIN KINASE NEKL-3"/>
    <property type="match status" value="1"/>
</dbReference>
<dbReference type="Gene3D" id="3.30.200.20">
    <property type="entry name" value="Phosphorylase Kinase, domain 1"/>
    <property type="match status" value="1"/>
</dbReference>
<dbReference type="EC" id="2.7.11.1" evidence="8"/>
<name>A0A1P8W9U8_9PLAN</name>
<evidence type="ECO:0000256" key="3">
    <source>
        <dbReference type="ARBA" id="ARBA00022777"/>
    </source>
</evidence>